<feature type="transmembrane region" description="Helical" evidence="1">
    <location>
        <begin position="78"/>
        <end position="94"/>
    </location>
</feature>
<gene>
    <name evidence="2" type="ORF">UFOPK3402_01499</name>
</gene>
<dbReference type="EMBL" id="CAFBLS010000208">
    <property type="protein sequence ID" value="CAB4883211.1"/>
    <property type="molecule type" value="Genomic_DNA"/>
</dbReference>
<keyword evidence="1" id="KW-1133">Transmembrane helix</keyword>
<dbReference type="AlphaFoldDB" id="A0A6J7ELZ0"/>
<name>A0A6J7ELZ0_9ZZZZ</name>
<protein>
    <submittedName>
        <fullName evidence="2">Unannotated protein</fullName>
    </submittedName>
</protein>
<proteinExistence type="predicted"/>
<keyword evidence="1" id="KW-0812">Transmembrane</keyword>
<accession>A0A6J7ELZ0</accession>
<feature type="transmembrane region" description="Helical" evidence="1">
    <location>
        <begin position="139"/>
        <end position="159"/>
    </location>
</feature>
<feature type="transmembrane region" description="Helical" evidence="1">
    <location>
        <begin position="100"/>
        <end position="118"/>
    </location>
</feature>
<reference evidence="2" key="1">
    <citation type="submission" date="2020-05" db="EMBL/GenBank/DDBJ databases">
        <authorList>
            <person name="Chiriac C."/>
            <person name="Salcher M."/>
            <person name="Ghai R."/>
            <person name="Kavagutti S V."/>
        </authorList>
    </citation>
    <scope>NUCLEOTIDE SEQUENCE</scope>
</reference>
<keyword evidence="1" id="KW-0472">Membrane</keyword>
<feature type="transmembrane region" description="Helical" evidence="1">
    <location>
        <begin position="171"/>
        <end position="191"/>
    </location>
</feature>
<feature type="transmembrane region" description="Helical" evidence="1">
    <location>
        <begin position="34"/>
        <end position="58"/>
    </location>
</feature>
<sequence>MWRGWRVIIPVVGVNAAVQSLLLLPGVLPYLSVAFVIVAVAGILALVALFGLLAVVALQSAVGPVDAALAMRLAVRRCWLLFAWSVALLVLVLIGLSLYVLPGLILLAVTPFVLLAVADGRRNPIAANMRVIGARWARWLVTLLMMGIICLGLWLLGATDGFFVTGAPGGFIAWLAFGLVSAWFIGAWALLYRSVLADGQEPGPA</sequence>
<evidence type="ECO:0000313" key="2">
    <source>
        <dbReference type="EMBL" id="CAB4883211.1"/>
    </source>
</evidence>
<evidence type="ECO:0000256" key="1">
    <source>
        <dbReference type="SAM" id="Phobius"/>
    </source>
</evidence>
<feature type="transmembrane region" description="Helical" evidence="1">
    <location>
        <begin position="7"/>
        <end position="28"/>
    </location>
</feature>
<organism evidence="2">
    <name type="scientific">freshwater metagenome</name>
    <dbReference type="NCBI Taxonomy" id="449393"/>
    <lineage>
        <taxon>unclassified sequences</taxon>
        <taxon>metagenomes</taxon>
        <taxon>ecological metagenomes</taxon>
    </lineage>
</organism>